<organism evidence="2 3">
    <name type="scientific">Evansella vedderi</name>
    <dbReference type="NCBI Taxonomy" id="38282"/>
    <lineage>
        <taxon>Bacteria</taxon>
        <taxon>Bacillati</taxon>
        <taxon>Bacillota</taxon>
        <taxon>Bacilli</taxon>
        <taxon>Bacillales</taxon>
        <taxon>Bacillaceae</taxon>
        <taxon>Evansella</taxon>
    </lineage>
</organism>
<comment type="caution">
    <text evidence="2">The sequence shown here is derived from an EMBL/GenBank/DDBJ whole genome shotgun (WGS) entry which is preliminary data.</text>
</comment>
<keyword evidence="2" id="KW-0418">Kinase</keyword>
<keyword evidence="3" id="KW-1185">Reference proteome</keyword>
<dbReference type="EMBL" id="JAUSUG010000001">
    <property type="protein sequence ID" value="MDQ0252991.1"/>
    <property type="molecule type" value="Genomic_DNA"/>
</dbReference>
<feature type="transmembrane region" description="Helical" evidence="1">
    <location>
        <begin position="84"/>
        <end position="105"/>
    </location>
</feature>
<reference evidence="2 3" key="1">
    <citation type="submission" date="2023-07" db="EMBL/GenBank/DDBJ databases">
        <title>Genomic Encyclopedia of Type Strains, Phase IV (KMG-IV): sequencing the most valuable type-strain genomes for metagenomic binning, comparative biology and taxonomic classification.</title>
        <authorList>
            <person name="Goeker M."/>
        </authorList>
    </citation>
    <scope>NUCLEOTIDE SEQUENCE [LARGE SCALE GENOMIC DNA]</scope>
    <source>
        <strain evidence="2 3">DSM 9768</strain>
    </source>
</reference>
<feature type="transmembrane region" description="Helical" evidence="1">
    <location>
        <begin position="125"/>
        <end position="144"/>
    </location>
</feature>
<evidence type="ECO:0000313" key="2">
    <source>
        <dbReference type="EMBL" id="MDQ0252991.1"/>
    </source>
</evidence>
<protein>
    <submittedName>
        <fullName evidence="2">Signal transduction histidine kinase</fullName>
    </submittedName>
</protein>
<feature type="transmembrane region" description="Helical" evidence="1">
    <location>
        <begin position="6"/>
        <end position="29"/>
    </location>
</feature>
<dbReference type="RefSeq" id="WP_307321036.1">
    <property type="nucleotide sequence ID" value="NZ_JAUSUG010000001.1"/>
</dbReference>
<dbReference type="Proteomes" id="UP001230005">
    <property type="component" value="Unassembled WGS sequence"/>
</dbReference>
<evidence type="ECO:0000313" key="3">
    <source>
        <dbReference type="Proteomes" id="UP001230005"/>
    </source>
</evidence>
<accession>A0ABT9ZP19</accession>
<feature type="transmembrane region" description="Helical" evidence="1">
    <location>
        <begin position="36"/>
        <end position="54"/>
    </location>
</feature>
<gene>
    <name evidence="2" type="ORF">J2S74_000363</name>
</gene>
<keyword evidence="1" id="KW-0812">Transmembrane</keyword>
<keyword evidence="1" id="KW-1133">Transmembrane helix</keyword>
<name>A0ABT9ZP19_9BACI</name>
<dbReference type="GO" id="GO:0016301">
    <property type="term" value="F:kinase activity"/>
    <property type="evidence" value="ECO:0007669"/>
    <property type="project" value="UniProtKB-KW"/>
</dbReference>
<sequence>MSWYSYFLLSVPEAFILPLFLFVLFGISIRDKLKPLILFAFIHGGFAFLLSMYFENSYKPFLTFGIFFLLLVILFRFKVLKSLFLTLTAFIALGLFEVLLTLFLINVFPIDLNYAEILSNPWKRILFSYITLQIPLLILTFILLKLRIKIKLPQL</sequence>
<proteinExistence type="predicted"/>
<evidence type="ECO:0000256" key="1">
    <source>
        <dbReference type="SAM" id="Phobius"/>
    </source>
</evidence>
<feature type="transmembrane region" description="Helical" evidence="1">
    <location>
        <begin position="60"/>
        <end position="77"/>
    </location>
</feature>
<keyword evidence="2" id="KW-0808">Transferase</keyword>
<keyword evidence="1" id="KW-0472">Membrane</keyword>